<dbReference type="PROSITE" id="PS52004">
    <property type="entry name" value="KS3_2"/>
    <property type="match status" value="1"/>
</dbReference>
<dbReference type="InterPro" id="IPR020843">
    <property type="entry name" value="ER"/>
</dbReference>
<evidence type="ECO:0000256" key="1">
    <source>
        <dbReference type="ARBA" id="ARBA00022450"/>
    </source>
</evidence>
<dbReference type="SMART" id="SM00822">
    <property type="entry name" value="PKS_KR"/>
    <property type="match status" value="1"/>
</dbReference>
<dbReference type="InterPro" id="IPR011032">
    <property type="entry name" value="GroES-like_sf"/>
</dbReference>
<dbReference type="SUPFAM" id="SSF47336">
    <property type="entry name" value="ACP-like"/>
    <property type="match status" value="1"/>
</dbReference>
<feature type="active site" description="Proton donor; for dehydratase activity" evidence="5">
    <location>
        <position position="1158"/>
    </location>
</feature>
<dbReference type="CDD" id="cd00833">
    <property type="entry name" value="PKS"/>
    <property type="match status" value="1"/>
</dbReference>
<dbReference type="Proteomes" id="UP000000657">
    <property type="component" value="Chromosome"/>
</dbReference>
<dbReference type="InterPro" id="IPR020841">
    <property type="entry name" value="PKS_Beta-ketoAc_synthase_dom"/>
</dbReference>
<dbReference type="CDD" id="cd05195">
    <property type="entry name" value="enoyl_red"/>
    <property type="match status" value="1"/>
</dbReference>
<evidence type="ECO:0000313" key="11">
    <source>
        <dbReference type="Proteomes" id="UP000000657"/>
    </source>
</evidence>
<keyword evidence="2" id="KW-0597">Phosphoprotein</keyword>
<keyword evidence="1" id="KW-0596">Phosphopantetheine</keyword>
<dbReference type="Pfam" id="PF00109">
    <property type="entry name" value="ketoacyl-synt"/>
    <property type="match status" value="1"/>
</dbReference>
<dbReference type="Gene3D" id="3.90.180.10">
    <property type="entry name" value="Medium-chain alcohol dehydrogenases, catalytic domain"/>
    <property type="match status" value="1"/>
</dbReference>
<evidence type="ECO:0000256" key="6">
    <source>
        <dbReference type="SAM" id="MobiDB-lite"/>
    </source>
</evidence>
<dbReference type="GO" id="GO:0004315">
    <property type="term" value="F:3-oxoacyl-[acyl-carrier-protein] synthase activity"/>
    <property type="evidence" value="ECO:0007669"/>
    <property type="project" value="InterPro"/>
</dbReference>
<dbReference type="InterPro" id="IPR013154">
    <property type="entry name" value="ADH-like_N"/>
</dbReference>
<keyword evidence="10" id="KW-0012">Acyltransferase</keyword>
<dbReference type="InterPro" id="IPR050091">
    <property type="entry name" value="PKS_NRPS_Biosynth_Enz"/>
</dbReference>
<dbReference type="InterPro" id="IPR018201">
    <property type="entry name" value="Ketoacyl_synth_AS"/>
</dbReference>
<dbReference type="Gene3D" id="3.40.50.720">
    <property type="entry name" value="NAD(P)-binding Rossmann-like Domain"/>
    <property type="match status" value="3"/>
</dbReference>
<dbReference type="FunFam" id="3.40.50.720:FF:000209">
    <property type="entry name" value="Polyketide synthase Pks12"/>
    <property type="match status" value="1"/>
</dbReference>
<evidence type="ECO:0000259" key="8">
    <source>
        <dbReference type="PROSITE" id="PS52004"/>
    </source>
</evidence>
<dbReference type="PROSITE" id="PS50075">
    <property type="entry name" value="CARRIER"/>
    <property type="match status" value="1"/>
</dbReference>
<dbReference type="InterPro" id="IPR014030">
    <property type="entry name" value="Ketoacyl_synth_N"/>
</dbReference>
<evidence type="ECO:0000256" key="2">
    <source>
        <dbReference type="ARBA" id="ARBA00022553"/>
    </source>
</evidence>
<dbReference type="InterPro" id="IPR013968">
    <property type="entry name" value="PKS_KR"/>
</dbReference>
<evidence type="ECO:0000256" key="3">
    <source>
        <dbReference type="ARBA" id="ARBA00022679"/>
    </source>
</evidence>
<name>Q0RR72_FRAAA</name>
<dbReference type="InterPro" id="IPR020806">
    <property type="entry name" value="PKS_PP-bd"/>
</dbReference>
<dbReference type="InterPro" id="IPR057326">
    <property type="entry name" value="KR_dom"/>
</dbReference>
<feature type="region of interest" description="Disordered" evidence="6">
    <location>
        <begin position="1505"/>
        <end position="1534"/>
    </location>
</feature>
<dbReference type="PROSITE" id="PS00012">
    <property type="entry name" value="PHOSPHOPANTETHEINE"/>
    <property type="match status" value="1"/>
</dbReference>
<dbReference type="Pfam" id="PF00550">
    <property type="entry name" value="PP-binding"/>
    <property type="match status" value="1"/>
</dbReference>
<dbReference type="Pfam" id="PF16197">
    <property type="entry name" value="KAsynt_C_assoc"/>
    <property type="match status" value="1"/>
</dbReference>
<dbReference type="GO" id="GO:0016491">
    <property type="term" value="F:oxidoreductase activity"/>
    <property type="evidence" value="ECO:0007669"/>
    <property type="project" value="InterPro"/>
</dbReference>
<dbReference type="InterPro" id="IPR049551">
    <property type="entry name" value="PKS_DH_C"/>
</dbReference>
<dbReference type="InterPro" id="IPR036291">
    <property type="entry name" value="NAD(P)-bd_dom_sf"/>
</dbReference>
<dbReference type="PANTHER" id="PTHR43775:SF37">
    <property type="entry name" value="SI:DKEY-61P9.11"/>
    <property type="match status" value="1"/>
</dbReference>
<dbReference type="SMART" id="SM00826">
    <property type="entry name" value="PKS_DH"/>
    <property type="match status" value="1"/>
</dbReference>
<feature type="active site" description="Proton acceptor; for dehydratase activity" evidence="5">
    <location>
        <position position="986"/>
    </location>
</feature>
<dbReference type="GO" id="GO:0004312">
    <property type="term" value="F:fatty acid synthase activity"/>
    <property type="evidence" value="ECO:0007669"/>
    <property type="project" value="TreeGrafter"/>
</dbReference>
<dbReference type="InterPro" id="IPR016036">
    <property type="entry name" value="Malonyl_transacylase_ACP-bd"/>
</dbReference>
<dbReference type="Gene3D" id="3.30.70.250">
    <property type="entry name" value="Malonyl-CoA ACP transacylase, ACP-binding"/>
    <property type="match status" value="1"/>
</dbReference>
<feature type="domain" description="Ketosynthase family 3 (KS3)" evidence="8">
    <location>
        <begin position="43"/>
        <end position="464"/>
    </location>
</feature>
<dbReference type="Pfam" id="PF00698">
    <property type="entry name" value="Acyl_transf_1"/>
    <property type="match status" value="1"/>
</dbReference>
<dbReference type="SUPFAM" id="SSF50129">
    <property type="entry name" value="GroES-like"/>
    <property type="match status" value="1"/>
</dbReference>
<dbReference type="PROSITE" id="PS52019">
    <property type="entry name" value="PKS_MFAS_DH"/>
    <property type="match status" value="1"/>
</dbReference>
<dbReference type="InterPro" id="IPR009081">
    <property type="entry name" value="PP-bd_ACP"/>
</dbReference>
<dbReference type="SUPFAM" id="SSF53901">
    <property type="entry name" value="Thiolase-like"/>
    <property type="match status" value="1"/>
</dbReference>
<keyword evidence="11" id="KW-1185">Reference proteome</keyword>
<evidence type="ECO:0000259" key="9">
    <source>
        <dbReference type="PROSITE" id="PS52019"/>
    </source>
</evidence>
<evidence type="ECO:0000256" key="4">
    <source>
        <dbReference type="ARBA" id="ARBA00023268"/>
    </source>
</evidence>
<dbReference type="InterPro" id="IPR020807">
    <property type="entry name" value="PKS_DH"/>
</dbReference>
<evidence type="ECO:0000256" key="5">
    <source>
        <dbReference type="PROSITE-ProRule" id="PRU01363"/>
    </source>
</evidence>
<feature type="domain" description="PKS/mFAS DH" evidence="9">
    <location>
        <begin position="953"/>
        <end position="1243"/>
    </location>
</feature>
<accession>Q0RR72</accession>
<organism evidence="10 11">
    <name type="scientific">Frankia alni (strain DSM 45986 / CECT 9034 / ACN14a)</name>
    <dbReference type="NCBI Taxonomy" id="326424"/>
    <lineage>
        <taxon>Bacteria</taxon>
        <taxon>Bacillati</taxon>
        <taxon>Actinomycetota</taxon>
        <taxon>Actinomycetes</taxon>
        <taxon>Frankiales</taxon>
        <taxon>Frankiaceae</taxon>
        <taxon>Frankia</taxon>
    </lineage>
</organism>
<dbReference type="HOGENOM" id="CLU_000022_35_5_11"/>
<feature type="region of interest" description="Disordered" evidence="6">
    <location>
        <begin position="1"/>
        <end position="39"/>
    </location>
</feature>
<dbReference type="PROSITE" id="PS00606">
    <property type="entry name" value="KS3_1"/>
    <property type="match status" value="1"/>
</dbReference>
<dbReference type="InterPro" id="IPR001227">
    <property type="entry name" value="Ac_transferase_dom_sf"/>
</dbReference>
<dbReference type="KEGG" id="fal:FRAAL1289"/>
<dbReference type="InterPro" id="IPR032821">
    <property type="entry name" value="PKS_assoc"/>
</dbReference>
<dbReference type="InterPro" id="IPR036736">
    <property type="entry name" value="ACP-like_sf"/>
</dbReference>
<dbReference type="EMBL" id="CT573213">
    <property type="protein sequence ID" value="CAJ59950.1"/>
    <property type="molecule type" value="Genomic_DNA"/>
</dbReference>
<dbReference type="InterPro" id="IPR014031">
    <property type="entry name" value="Ketoacyl_synth_C"/>
</dbReference>
<dbReference type="Gene3D" id="3.40.47.10">
    <property type="match status" value="1"/>
</dbReference>
<feature type="region of interest" description="Disordered" evidence="6">
    <location>
        <begin position="1352"/>
        <end position="1377"/>
    </location>
</feature>
<dbReference type="Gene3D" id="3.40.366.10">
    <property type="entry name" value="Malonyl-Coenzyme A Acyl Carrier Protein, domain 2"/>
    <property type="match status" value="1"/>
</dbReference>
<gene>
    <name evidence="10" type="ordered locus">FRAAL1289</name>
</gene>
<keyword evidence="3 10" id="KW-0808">Transferase</keyword>
<dbReference type="PANTHER" id="PTHR43775">
    <property type="entry name" value="FATTY ACID SYNTHASE"/>
    <property type="match status" value="1"/>
</dbReference>
<dbReference type="Pfam" id="PF13602">
    <property type="entry name" value="ADH_zinc_N_2"/>
    <property type="match status" value="1"/>
</dbReference>
<feature type="domain" description="Carrier" evidence="7">
    <location>
        <begin position="2209"/>
        <end position="2287"/>
    </location>
</feature>
<reference evidence="10 11" key="1">
    <citation type="journal article" date="2007" name="Genome Res.">
        <title>Genome characteristics of facultatively symbiotic Frankia sp. strains reflect host range and host plant biogeography.</title>
        <authorList>
            <person name="Normand P."/>
            <person name="Lapierre P."/>
            <person name="Tisa L.S."/>
            <person name="Gogarten J.P."/>
            <person name="Alloisio N."/>
            <person name="Bagnarol E."/>
            <person name="Bassi C.A."/>
            <person name="Berry A.M."/>
            <person name="Bickhart D.M."/>
            <person name="Choisne N."/>
            <person name="Couloux A."/>
            <person name="Cournoyer B."/>
            <person name="Cruveiller S."/>
            <person name="Daubin V."/>
            <person name="Demange N."/>
            <person name="Francino M.P."/>
            <person name="Goltsman E."/>
            <person name="Huang Y."/>
            <person name="Kopp O.R."/>
            <person name="Labarre L."/>
            <person name="Lapidus A."/>
            <person name="Lavire C."/>
            <person name="Marechal J."/>
            <person name="Martinez M."/>
            <person name="Mastronunzio J.E."/>
            <person name="Mullin B.C."/>
            <person name="Niemann J."/>
            <person name="Pujic P."/>
            <person name="Rawnsley T."/>
            <person name="Rouy Z."/>
            <person name="Schenowitz C."/>
            <person name="Sellstedt A."/>
            <person name="Tavares F."/>
            <person name="Tomkins J.P."/>
            <person name="Vallenet D."/>
            <person name="Valverde C."/>
            <person name="Wall L.G."/>
            <person name="Wang Y."/>
            <person name="Medigue C."/>
            <person name="Benson D.R."/>
        </authorList>
    </citation>
    <scope>NUCLEOTIDE SEQUENCE [LARGE SCALE GENOMIC DNA]</scope>
    <source>
        <strain evidence="11">DSM 45986 / CECT 9034 / ACN14a</strain>
    </source>
</reference>
<feature type="region of interest" description="C-terminal hotdog fold" evidence="5">
    <location>
        <begin position="1095"/>
        <end position="1243"/>
    </location>
</feature>
<dbReference type="Gene3D" id="3.10.129.110">
    <property type="entry name" value="Polyketide synthase dehydratase"/>
    <property type="match status" value="1"/>
</dbReference>
<evidence type="ECO:0000313" key="10">
    <source>
        <dbReference type="EMBL" id="CAJ59950.1"/>
    </source>
</evidence>
<dbReference type="InterPro" id="IPR049552">
    <property type="entry name" value="PKS_DH_N"/>
</dbReference>
<dbReference type="InterPro" id="IPR016039">
    <property type="entry name" value="Thiolase-like"/>
</dbReference>
<dbReference type="GO" id="GO:0005737">
    <property type="term" value="C:cytoplasm"/>
    <property type="evidence" value="ECO:0007669"/>
    <property type="project" value="TreeGrafter"/>
</dbReference>
<dbReference type="Pfam" id="PF14765">
    <property type="entry name" value="PS-DH"/>
    <property type="match status" value="1"/>
</dbReference>
<dbReference type="FunFam" id="3.40.47.10:FF:000019">
    <property type="entry name" value="Polyketide synthase type I"/>
    <property type="match status" value="1"/>
</dbReference>
<feature type="compositionally biased region" description="Low complexity" evidence="6">
    <location>
        <begin position="1352"/>
        <end position="1367"/>
    </location>
</feature>
<dbReference type="SMART" id="SM00825">
    <property type="entry name" value="PKS_KS"/>
    <property type="match status" value="1"/>
</dbReference>
<dbReference type="Pfam" id="PF02801">
    <property type="entry name" value="Ketoacyl-synt_C"/>
    <property type="match status" value="1"/>
</dbReference>
<dbReference type="SMART" id="SM00827">
    <property type="entry name" value="PKS_AT"/>
    <property type="match status" value="1"/>
</dbReference>
<dbReference type="SMART" id="SM00823">
    <property type="entry name" value="PKS_PP"/>
    <property type="match status" value="1"/>
</dbReference>
<dbReference type="GO" id="GO:0006633">
    <property type="term" value="P:fatty acid biosynthetic process"/>
    <property type="evidence" value="ECO:0007669"/>
    <property type="project" value="InterPro"/>
</dbReference>
<feature type="compositionally biased region" description="Gly residues" evidence="6">
    <location>
        <begin position="1508"/>
        <end position="1528"/>
    </location>
</feature>
<dbReference type="Gene3D" id="1.10.1200.10">
    <property type="entry name" value="ACP-like"/>
    <property type="match status" value="1"/>
</dbReference>
<dbReference type="InterPro" id="IPR014043">
    <property type="entry name" value="Acyl_transferase_dom"/>
</dbReference>
<dbReference type="Pfam" id="PF08659">
    <property type="entry name" value="KR"/>
    <property type="match status" value="1"/>
</dbReference>
<sequence>MLPDAGCAREKGTAPAMSEAPAMSDDVVTRPEERPASAMGHAEDAVAVIGMGCRLPGGVDSPASLWELLVSRRDAVGEPPPGRWVAEEYLDPTLTALGRSVPRQAGFLADIAGFDADFFGVSQREADVLDPQHRLLLEVAWEAFDHAGLPAERLADTATGVFIGLNGSDYAERLVGRPEELEGSLLVNGPCVASGRIAYLLGLHGPCLTVDTACSSSLVGVHLACRSLAGGECDVAIAGGVALMLSPRVSKSLVRMSMLSPTSRCHAFDAAADGFGRGEGAGLVVLKRLADARRDGDRVLAVIRGTAVNQDGRTDGLSVPSEQAQYAVAKAALRRAGVDPADVGLVEAHGTGTTVGDPVEFQALSRAYGGGTQRCALGSVKTNLGHLEPASGVTSLIKTVLCLQHAQIPANLHFHEWNPAIAGVESRFFVPTDLVDWPVRGTGRVAAVSSFGFSGTNAHVVVAQAPSAADRLSATDPWAARAASGASGPDVVVVPAGSAEVLPAAATRLADWLAAGADSAAGTGSAAGAVRDVAYTLARRRATGRGRLGVVAFSRQELVAGLRAFAAGRPAPNVVAGTAVAGVPRDTVWVFSGQGSQWAGMGRDLLVVEPAFAAAIAEVDPLIRAETGISVLDALRAGEELVGCDRVQPVLFAVQLGLAALWRAHGVRPAAVIGHSMGEVAAAVVAGALSVADGARVICRRSRLLTRIAGAGAMATVGLDRRAVAADLTATGADREVSVAVLAAPGSTVVAGAAGRIDELVAHWTARGIPAHPVAVDVASHSPQVDPLLGELAEQLAELDPRRPETGFYGTVEDSPRAAPAFDAAYWCANLRRPVRFTDAVAAAAADGHRVFLEISPNPVVAHAIAGSLAGGSRTPVVLPTLRRDGDGQAEFRIALAAAHCAGVPVDWSVLYPDGVIVDVPPLVFDRRRHWIDAPLPGPRTPAATPGHGAAAAPLPGLHSEVPSGPVRHLWRCDVGTAAVGWLADHRVHGRAVLPGAAYCAFALSAAAEVFPDAAPAEVVLTETAFEELLDLDDHTDALMTATPKDPDRTLIEIFARSDGTENGWSRRMSGVLRRTTAPAPDGGAALLDLAVAHPRRVGPSEVYRNLRGRGIDHGPAFAAITDLHAGADNHGVWATVTVPPFAAAGAQELPIHPVLLDACAQALVVSLPAATEQGLVLPAGIDEIRVFGDTTTVRYVHGWMEFPDAGGVGSPAGHVRLLDAAGTLVAALDGMRYVHHSTADSATAGTAPTELAARIDDWLYGVAWQPQPRPPAAGPGRPGRWLVLGELTGSARDLAAALAAAGADAEFALLPGAADDPRRWARGTGPAWATAGRPERVVVVLDGPAAASEAAYSSGGSDLSGEADSSGGSGAAGGADAADAADAVGGADAVGARAVAPDYGFADAPLDPPADPLALSPVAAERATRALLTVVQTLAGLSGAAPRLFTVTRGARALTPGAVPDAHRGGVRGLLRVLAHEHPEYRMLHLDADPAGVLPAGAGAIAAPGGTVPGGSPAPGGTGPGGAGTGRGPSFAADADDLADELLADDALAPPGTPDPVAIAVDDEIALRSGIRFVARVVLTPVTAAERHDAGHQRVRYGRDGFALRTPESGDLDDLRVAVAERRRPGPGQVEVRVRAAGVNFRDVLLALGVLPPSPIGFECAGVVTAVGPDVTAPRPGDEVVAVDLLGGGAFGSFLTTDADLTMPIPAGMDAAAAAGLPVAFATAWYALREVADLRAGESVLIHSATGGTGLAAIAVARLLGAEVLATAGTPEKRAYLRGIGVRHVMDSRSLDFAAQARAATGGRGVDVVLNSLTGPAIRAGLETLAPFGRFIELGLRDILADSPLGLLPFRNSITLASVNAIELCREQRHRVVALLRELSAAFAAGDLVPLPVQSFPLASAAEAFRFMAGARHIGKIVLTVPDDGQAMAIRPGGAPSPVRPGAAYIITGGLGGVGLATAAWLTAHRAGRVVLCGRSAPSPEIDRRLTELAAQGTDVRVVLGDVAEPGVAERLVAAATADDVALRGVVHSAMVLRDAALTTITAEQLHGVWHPKVFGAARLHAATEGRPLDWFVLYSSISSLFGIPGQGSYASANSWLDGFADWRSAQGLPTTSINWGVWGEIGGGTIFGERGYETIPTRDGLYALETVLAHGRRHAGLLPGDPIAWIPPAGRPLPVFSAVIRAGGVQAAEQDGPTDIRARLRAAAAGEPRRALFEEYLGEHLRVVLRLSQSTLDPDTLLRSFGFDSLLALELRSRLEPALGITLPGNFVWRYPTIAALATGLADFAGLALDGGDGS</sequence>
<dbReference type="GO" id="GO:0005886">
    <property type="term" value="C:plasma membrane"/>
    <property type="evidence" value="ECO:0007669"/>
    <property type="project" value="TreeGrafter"/>
</dbReference>
<dbReference type="Pfam" id="PF21089">
    <property type="entry name" value="PKS_DH_N"/>
    <property type="match status" value="1"/>
</dbReference>
<proteinExistence type="predicted"/>
<dbReference type="SMART" id="SM00829">
    <property type="entry name" value="PKS_ER"/>
    <property type="match status" value="1"/>
</dbReference>
<dbReference type="GO" id="GO:0031177">
    <property type="term" value="F:phosphopantetheine binding"/>
    <property type="evidence" value="ECO:0007669"/>
    <property type="project" value="InterPro"/>
</dbReference>
<dbReference type="InterPro" id="IPR016035">
    <property type="entry name" value="Acyl_Trfase/lysoPLipase"/>
</dbReference>
<dbReference type="Pfam" id="PF08240">
    <property type="entry name" value="ADH_N"/>
    <property type="match status" value="1"/>
</dbReference>
<protein>
    <submittedName>
        <fullName evidence="10">Polyketide synthase</fullName>
        <ecNumber evidence="10">2.3.1.-</ecNumber>
    </submittedName>
</protein>
<dbReference type="SUPFAM" id="SSF51735">
    <property type="entry name" value="NAD(P)-binding Rossmann-fold domains"/>
    <property type="match status" value="4"/>
</dbReference>
<dbReference type="GO" id="GO:0071770">
    <property type="term" value="P:DIM/DIP cell wall layer assembly"/>
    <property type="evidence" value="ECO:0007669"/>
    <property type="project" value="TreeGrafter"/>
</dbReference>
<dbReference type="eggNOG" id="COG3321">
    <property type="taxonomic scope" value="Bacteria"/>
</dbReference>
<dbReference type="eggNOG" id="COG0604">
    <property type="taxonomic scope" value="Bacteria"/>
</dbReference>
<dbReference type="InterPro" id="IPR006162">
    <property type="entry name" value="Ppantetheine_attach_site"/>
</dbReference>
<dbReference type="SUPFAM" id="SSF55048">
    <property type="entry name" value="Probable ACP-binding domain of malonyl-CoA ACP transacylase"/>
    <property type="match status" value="1"/>
</dbReference>
<feature type="region of interest" description="N-terminal hotdog fold" evidence="5">
    <location>
        <begin position="953"/>
        <end position="1080"/>
    </location>
</feature>
<dbReference type="InterPro" id="IPR042104">
    <property type="entry name" value="PKS_dehydratase_sf"/>
</dbReference>
<keyword evidence="4" id="KW-0511">Multifunctional enzyme</keyword>
<dbReference type="EC" id="2.3.1.-" evidence="10"/>
<dbReference type="SUPFAM" id="SSF52151">
    <property type="entry name" value="FabD/lysophospholipase-like"/>
    <property type="match status" value="1"/>
</dbReference>
<dbReference type="InterPro" id="IPR049900">
    <property type="entry name" value="PKS_mFAS_DH"/>
</dbReference>
<dbReference type="STRING" id="326424.FRAAL1289"/>
<evidence type="ECO:0000259" key="7">
    <source>
        <dbReference type="PROSITE" id="PS50075"/>
    </source>
</evidence>